<keyword evidence="2 5" id="KW-0812">Transmembrane</keyword>
<feature type="transmembrane region" description="Helical" evidence="5">
    <location>
        <begin position="125"/>
        <end position="143"/>
    </location>
</feature>
<feature type="transmembrane region" description="Helical" evidence="5">
    <location>
        <begin position="67"/>
        <end position="88"/>
    </location>
</feature>
<dbReference type="AlphaFoldDB" id="A0A7G9WKK0"/>
<dbReference type="InterPro" id="IPR051533">
    <property type="entry name" value="WaaL-like"/>
</dbReference>
<feature type="transmembrane region" description="Helical" evidence="5">
    <location>
        <begin position="163"/>
        <end position="182"/>
    </location>
</feature>
<name>A0A7G9WKK0_9FIRM</name>
<dbReference type="RefSeq" id="WP_212508281.1">
    <property type="nucleotide sequence ID" value="NZ_CP060696.1"/>
</dbReference>
<comment type="subcellular location">
    <subcellularLocation>
        <location evidence="1">Membrane</location>
        <topology evidence="1">Multi-pass membrane protein</topology>
    </subcellularLocation>
</comment>
<feature type="transmembrane region" description="Helical" evidence="5">
    <location>
        <begin position="343"/>
        <end position="361"/>
    </location>
</feature>
<keyword evidence="8" id="KW-1185">Reference proteome</keyword>
<evidence type="ECO:0000313" key="8">
    <source>
        <dbReference type="Proteomes" id="UP000516046"/>
    </source>
</evidence>
<feature type="transmembrane region" description="Helical" evidence="5">
    <location>
        <begin position="312"/>
        <end position="331"/>
    </location>
</feature>
<dbReference type="InterPro" id="IPR007016">
    <property type="entry name" value="O-antigen_ligase-rel_domated"/>
</dbReference>
<dbReference type="GO" id="GO:0016020">
    <property type="term" value="C:membrane"/>
    <property type="evidence" value="ECO:0007669"/>
    <property type="project" value="UniProtKB-SubCell"/>
</dbReference>
<feature type="transmembrane region" description="Helical" evidence="5">
    <location>
        <begin position="230"/>
        <end position="248"/>
    </location>
</feature>
<keyword evidence="7" id="KW-0436">Ligase</keyword>
<keyword evidence="4 5" id="KW-0472">Membrane</keyword>
<reference evidence="7 8" key="1">
    <citation type="submission" date="2020-08" db="EMBL/GenBank/DDBJ databases">
        <authorList>
            <person name="Ren C."/>
            <person name="Gu Y."/>
            <person name="Xu Y."/>
        </authorList>
    </citation>
    <scope>NUCLEOTIDE SEQUENCE [LARGE SCALE GENOMIC DNA]</scope>
    <source>
        <strain evidence="7 8">LBM18003</strain>
    </source>
</reference>
<evidence type="ECO:0000256" key="4">
    <source>
        <dbReference type="ARBA" id="ARBA00023136"/>
    </source>
</evidence>
<dbReference type="KEGG" id="caml:H6X83_06330"/>
<feature type="transmembrane region" description="Helical" evidence="5">
    <location>
        <begin position="94"/>
        <end position="113"/>
    </location>
</feature>
<feature type="transmembrane region" description="Helical" evidence="5">
    <location>
        <begin position="32"/>
        <end position="60"/>
    </location>
</feature>
<dbReference type="EMBL" id="CP060696">
    <property type="protein sequence ID" value="QNO19212.1"/>
    <property type="molecule type" value="Genomic_DNA"/>
</dbReference>
<evidence type="ECO:0000256" key="1">
    <source>
        <dbReference type="ARBA" id="ARBA00004141"/>
    </source>
</evidence>
<dbReference type="PANTHER" id="PTHR37422">
    <property type="entry name" value="TEICHURONIC ACID BIOSYNTHESIS PROTEIN TUAE"/>
    <property type="match status" value="1"/>
</dbReference>
<evidence type="ECO:0000259" key="6">
    <source>
        <dbReference type="Pfam" id="PF04932"/>
    </source>
</evidence>
<dbReference type="Pfam" id="PF04932">
    <property type="entry name" value="Wzy_C"/>
    <property type="match status" value="1"/>
</dbReference>
<evidence type="ECO:0000256" key="3">
    <source>
        <dbReference type="ARBA" id="ARBA00022989"/>
    </source>
</evidence>
<accession>A0A7G9WKK0</accession>
<keyword evidence="3 5" id="KW-1133">Transmembrane helix</keyword>
<dbReference type="GO" id="GO:0016874">
    <property type="term" value="F:ligase activity"/>
    <property type="evidence" value="ECO:0007669"/>
    <property type="project" value="UniProtKB-KW"/>
</dbReference>
<feature type="transmembrane region" description="Helical" evidence="5">
    <location>
        <begin position="268"/>
        <end position="292"/>
    </location>
</feature>
<evidence type="ECO:0000313" key="7">
    <source>
        <dbReference type="EMBL" id="QNO19212.1"/>
    </source>
</evidence>
<dbReference type="PANTHER" id="PTHR37422:SF13">
    <property type="entry name" value="LIPOPOLYSACCHARIDE BIOSYNTHESIS PROTEIN PA4999-RELATED"/>
    <property type="match status" value="1"/>
</dbReference>
<organism evidence="7 8">
    <name type="scientific">Caproicibacterium amylolyticum</name>
    <dbReference type="NCBI Taxonomy" id="2766537"/>
    <lineage>
        <taxon>Bacteria</taxon>
        <taxon>Bacillati</taxon>
        <taxon>Bacillota</taxon>
        <taxon>Clostridia</taxon>
        <taxon>Eubacteriales</taxon>
        <taxon>Oscillospiraceae</taxon>
        <taxon>Caproicibacterium</taxon>
    </lineage>
</organism>
<feature type="domain" description="O-antigen ligase-related" evidence="6">
    <location>
        <begin position="200"/>
        <end position="324"/>
    </location>
</feature>
<feature type="transmembrane region" description="Helical" evidence="5">
    <location>
        <begin position="367"/>
        <end position="387"/>
    </location>
</feature>
<evidence type="ECO:0000256" key="2">
    <source>
        <dbReference type="ARBA" id="ARBA00022692"/>
    </source>
</evidence>
<sequence>MVFITHVKSLCGRLKEILFQLQRDAAFADKCLALLVAGSLFLPSSVSSVTIVLAAFYVMADYQRRELVFRAPCMKLLFGFLVLSFFVAAAYKNYMGMGMTLMLLAMLVYGMYLRYTMNRRLFHQILDFICIMSIPAILAAIVQKSITFAIDPSYRPVSFFTNANYFGTMIEFTVLITLYRAYTNRQFSPLYAAVLGMNMIGMYLCSSMSALAAMSCGIIVFLLYKRRFKLCAAYVGVLLLFFFANNFLPELFPRVEAIGATTNQRVSIWHGALAGILQTPLLGRGLRAYSIIHDMVGTYATYHCHNLYLDCLLNFGIVGCTVFVLFGGYYLRDVVRQIRTRTAGNAALLFLAVLLVTLVHGCTDVTISWTQTGMLFLIVFSATGICTKKETSRTVLSAYHSYFQQPELSASYLIKE</sequence>
<evidence type="ECO:0000256" key="5">
    <source>
        <dbReference type="SAM" id="Phobius"/>
    </source>
</evidence>
<gene>
    <name evidence="7" type="ORF">H6X83_06330</name>
</gene>
<feature type="transmembrane region" description="Helical" evidence="5">
    <location>
        <begin position="203"/>
        <end position="224"/>
    </location>
</feature>
<proteinExistence type="predicted"/>
<dbReference type="Proteomes" id="UP000516046">
    <property type="component" value="Chromosome"/>
</dbReference>
<protein>
    <submittedName>
        <fullName evidence="7">O-antigen ligase family protein</fullName>
    </submittedName>
</protein>